<dbReference type="SMART" id="SM00906">
    <property type="entry name" value="Fungal_trans"/>
    <property type="match status" value="1"/>
</dbReference>
<name>A0ABR3ZKP8_9PEZI</name>
<organism evidence="9 10">
    <name type="scientific">Ceratocystis pirilliformis</name>
    <dbReference type="NCBI Taxonomy" id="259994"/>
    <lineage>
        <taxon>Eukaryota</taxon>
        <taxon>Fungi</taxon>
        <taxon>Dikarya</taxon>
        <taxon>Ascomycota</taxon>
        <taxon>Pezizomycotina</taxon>
        <taxon>Sordariomycetes</taxon>
        <taxon>Hypocreomycetidae</taxon>
        <taxon>Microascales</taxon>
        <taxon>Ceratocystidaceae</taxon>
        <taxon>Ceratocystis</taxon>
    </lineage>
</organism>
<dbReference type="SUPFAM" id="SSF57701">
    <property type="entry name" value="Zn2/Cys6 DNA-binding domain"/>
    <property type="match status" value="1"/>
</dbReference>
<evidence type="ECO:0000256" key="7">
    <source>
        <dbReference type="SAM" id="MobiDB-lite"/>
    </source>
</evidence>
<feature type="region of interest" description="Disordered" evidence="7">
    <location>
        <begin position="139"/>
        <end position="163"/>
    </location>
</feature>
<dbReference type="PANTHER" id="PTHR47338:SF27">
    <property type="entry name" value="ZN(II)2CYS6 TRANSCRIPTION FACTOR (EUROFUNG)"/>
    <property type="match status" value="1"/>
</dbReference>
<keyword evidence="6" id="KW-0539">Nucleus</keyword>
<dbReference type="SMART" id="SM00066">
    <property type="entry name" value="GAL4"/>
    <property type="match status" value="1"/>
</dbReference>
<evidence type="ECO:0000313" key="10">
    <source>
        <dbReference type="Proteomes" id="UP001583280"/>
    </source>
</evidence>
<feature type="region of interest" description="Disordered" evidence="7">
    <location>
        <begin position="827"/>
        <end position="856"/>
    </location>
</feature>
<dbReference type="InterPro" id="IPR007219">
    <property type="entry name" value="XnlR_reg_dom"/>
</dbReference>
<feature type="compositionally biased region" description="Low complexity" evidence="7">
    <location>
        <begin position="139"/>
        <end position="150"/>
    </location>
</feature>
<dbReference type="InterPro" id="IPR036864">
    <property type="entry name" value="Zn2-C6_fun-type_DNA-bd_sf"/>
</dbReference>
<evidence type="ECO:0000313" key="9">
    <source>
        <dbReference type="EMBL" id="KAL1901308.1"/>
    </source>
</evidence>
<evidence type="ECO:0000259" key="8">
    <source>
        <dbReference type="PROSITE" id="PS50048"/>
    </source>
</evidence>
<dbReference type="Pfam" id="PF04082">
    <property type="entry name" value="Fungal_trans"/>
    <property type="match status" value="1"/>
</dbReference>
<keyword evidence="3" id="KW-0805">Transcription regulation</keyword>
<evidence type="ECO:0000256" key="5">
    <source>
        <dbReference type="ARBA" id="ARBA00023163"/>
    </source>
</evidence>
<evidence type="ECO:0000256" key="2">
    <source>
        <dbReference type="ARBA" id="ARBA00022723"/>
    </source>
</evidence>
<feature type="compositionally biased region" description="Polar residues" evidence="7">
    <location>
        <begin position="265"/>
        <end position="281"/>
    </location>
</feature>
<comment type="subcellular location">
    <subcellularLocation>
        <location evidence="1">Nucleus</location>
    </subcellularLocation>
</comment>
<dbReference type="Gene3D" id="4.10.240.10">
    <property type="entry name" value="Zn(2)-C6 fungal-type DNA-binding domain"/>
    <property type="match status" value="1"/>
</dbReference>
<feature type="domain" description="Zn(2)-C6 fungal-type" evidence="8">
    <location>
        <begin position="181"/>
        <end position="211"/>
    </location>
</feature>
<dbReference type="Proteomes" id="UP001583280">
    <property type="component" value="Unassembled WGS sequence"/>
</dbReference>
<feature type="region of interest" description="Disordered" evidence="7">
    <location>
        <begin position="72"/>
        <end position="125"/>
    </location>
</feature>
<feature type="region of interest" description="Disordered" evidence="7">
    <location>
        <begin position="264"/>
        <end position="289"/>
    </location>
</feature>
<evidence type="ECO:0000256" key="6">
    <source>
        <dbReference type="ARBA" id="ARBA00023242"/>
    </source>
</evidence>
<keyword evidence="2" id="KW-0479">Metal-binding</keyword>
<reference evidence="9 10" key="1">
    <citation type="journal article" date="2024" name="IMA Fungus">
        <title>IMA Genome - F19 : A genome assembly and annotation guide to empower mycologists, including annotated draft genome sequences of Ceratocystis pirilliformis, Diaporthe australafricana, Fusarium ophioides, Paecilomyces lecythidis, and Sporothrix stenoceras.</title>
        <authorList>
            <person name="Aylward J."/>
            <person name="Wilson A.M."/>
            <person name="Visagie C.M."/>
            <person name="Spraker J."/>
            <person name="Barnes I."/>
            <person name="Buitendag C."/>
            <person name="Ceriani C."/>
            <person name="Del Mar Angel L."/>
            <person name="du Plessis D."/>
            <person name="Fuchs T."/>
            <person name="Gasser K."/>
            <person name="Kramer D."/>
            <person name="Li W."/>
            <person name="Munsamy K."/>
            <person name="Piso A."/>
            <person name="Price J.L."/>
            <person name="Sonnekus B."/>
            <person name="Thomas C."/>
            <person name="van der Nest A."/>
            <person name="van Dijk A."/>
            <person name="van Heerden A."/>
            <person name="van Vuuren N."/>
            <person name="Yilmaz N."/>
            <person name="Duong T.A."/>
            <person name="van der Merwe N.A."/>
            <person name="Wingfield M.J."/>
            <person name="Wingfield B.D."/>
        </authorList>
    </citation>
    <scope>NUCLEOTIDE SEQUENCE [LARGE SCALE GENOMIC DNA]</scope>
    <source>
        <strain evidence="9 10">CMW 12675</strain>
    </source>
</reference>
<keyword evidence="5" id="KW-0804">Transcription</keyword>
<evidence type="ECO:0000256" key="4">
    <source>
        <dbReference type="ARBA" id="ARBA00023026"/>
    </source>
</evidence>
<proteinExistence type="predicted"/>
<dbReference type="CDD" id="cd00067">
    <property type="entry name" value="GAL4"/>
    <property type="match status" value="1"/>
</dbReference>
<dbReference type="EMBL" id="JAWDJO010000006">
    <property type="protein sequence ID" value="KAL1901308.1"/>
    <property type="molecule type" value="Genomic_DNA"/>
</dbReference>
<keyword evidence="4" id="KW-0843">Virulence</keyword>
<feature type="compositionally biased region" description="Polar residues" evidence="7">
    <location>
        <begin position="827"/>
        <end position="840"/>
    </location>
</feature>
<dbReference type="InterPro" id="IPR001138">
    <property type="entry name" value="Zn2Cys6_DnaBD"/>
</dbReference>
<dbReference type="CDD" id="cd12148">
    <property type="entry name" value="fungal_TF_MHR"/>
    <property type="match status" value="1"/>
</dbReference>
<gene>
    <name evidence="9" type="ORF">Cpir12675_000541</name>
</gene>
<dbReference type="InterPro" id="IPR050815">
    <property type="entry name" value="TF_fung"/>
</dbReference>
<dbReference type="Pfam" id="PF00172">
    <property type="entry name" value="Zn_clus"/>
    <property type="match status" value="1"/>
</dbReference>
<keyword evidence="10" id="KW-1185">Reference proteome</keyword>
<comment type="caution">
    <text evidence="9">The sequence shown here is derived from an EMBL/GenBank/DDBJ whole genome shotgun (WGS) entry which is preliminary data.</text>
</comment>
<dbReference type="PRINTS" id="PR00755">
    <property type="entry name" value="AFLATOXINBRP"/>
</dbReference>
<dbReference type="PROSITE" id="PS00463">
    <property type="entry name" value="ZN2_CY6_FUNGAL_1"/>
    <property type="match status" value="1"/>
</dbReference>
<dbReference type="PROSITE" id="PS50048">
    <property type="entry name" value="ZN2_CY6_FUNGAL_2"/>
    <property type="match status" value="1"/>
</dbReference>
<dbReference type="PANTHER" id="PTHR47338">
    <property type="entry name" value="ZN(II)2CYS6 TRANSCRIPTION FACTOR (EUROFUNG)-RELATED"/>
    <property type="match status" value="1"/>
</dbReference>
<evidence type="ECO:0000256" key="1">
    <source>
        <dbReference type="ARBA" id="ARBA00004123"/>
    </source>
</evidence>
<sequence length="1126" mass="122611">MSPESPDLDSHKAFTDINTEVAAVAAYVLSQPPVDSSEYAGHMQNVALNSNSTSSTNDFTIKYDQYDTINSGLEHADNSGPVSGTAAEGASQGIHRQTPVVAASDPLRSSQALENPCPSPNTHPLEEAVADEFGLSVTATSSESTTTGSTAPKQKEDKDPAPAWSELKTKAGKERKRLPLACIACRRKKIRCSGEKPACKHCLRSRIPCVYKVTTRKAAPRTDYMAMLDKRLKRMEERIIKAVPKSDDYNPALSVARATVKPSIPGSNTSAKGASVITSQSSKKRPADEAFGHDLDSWAYAPTKSNINSSISRPPAHPLQESENDTLFAQGREALPSADIQEHLAEIYFDHVYGQAYYLLHKPSYMRKLRTGTLPPVLILSVCAISARFSTHPKLNTSPNFLRGEEWAMVARDIVTKRYEWPNITTLICLILLGLHEFGTCHGGRSWALGGQAMRMAYALQLHRDLDHDPNGDKPQLSFIDREIRRRTMWACFLMDRFNSSGTDRPMFIREESINIPLPVKERCFQLDVPASTQTLKGDIPSPKTVGDGDTSVNMGVSAYTVRVIALWGRIITYVNLGGKAGDIHPIFSPDSGYAGLSKQAEDILANLPESLCYSQENIQLHRSENMANQFIFMHIAIQQNILFLSRILLGKPPSPEAAAQTPRSFVTRVGEKAFAAASRISQLLKDADSHFVSAPFAGYCAFSSSTIHIIGIFSGNYELEASSKKNLATNVKYLSRMKRYWGMLHWMSENLKEQYRSYSDTKAKGLLTERTPASPIFQYGDWFDQYPHGVANTEFGDLTAKSKQRSDDAALEQKPDLHTVEEFFTTLTPPQSVDSSQNPAKRKASNRKGSQATPTMVTEGQQMEHFNAISAPAFNLAQPAPAPAAEDANINARLQNPSRFLPMIQTSNTTGDPHMSATSMDSSGNFMSPLGLQTAKGRQFGHSNSNPAIFSPDIFSMSLSRSANIIQPLDRQIVLDAYSTDLGMGEASKSIVDTGNSIITGENTWDAGINRAINTGQSNSMAAQTGTNSMTNFDVAVPRGQPTAVSSSNGAVSDMTWGSVGLNFGPGASSAWFMPFNTEPPELTQDIDLSITGLESFGGILAGNMSSHTDGLDGLGCNAANEENP</sequence>
<evidence type="ECO:0000256" key="3">
    <source>
        <dbReference type="ARBA" id="ARBA00023015"/>
    </source>
</evidence>
<accession>A0ABR3ZKP8</accession>
<protein>
    <recommendedName>
        <fullName evidence="8">Zn(2)-C6 fungal-type domain-containing protein</fullName>
    </recommendedName>
</protein>